<protein>
    <submittedName>
        <fullName evidence="1">Uncharacterized protein</fullName>
    </submittedName>
</protein>
<organism evidence="1">
    <name type="scientific">Pararge aegeria</name>
    <name type="common">speckled wood butterfly</name>
    <dbReference type="NCBI Taxonomy" id="116150"/>
    <lineage>
        <taxon>Eukaryota</taxon>
        <taxon>Metazoa</taxon>
        <taxon>Ecdysozoa</taxon>
        <taxon>Arthropoda</taxon>
        <taxon>Hexapoda</taxon>
        <taxon>Insecta</taxon>
        <taxon>Pterygota</taxon>
        <taxon>Neoptera</taxon>
        <taxon>Endopterygota</taxon>
        <taxon>Lepidoptera</taxon>
        <taxon>Glossata</taxon>
        <taxon>Ditrysia</taxon>
        <taxon>Papilionoidea</taxon>
        <taxon>Nymphalidae</taxon>
        <taxon>Satyrinae</taxon>
        <taxon>Satyrini</taxon>
        <taxon>Parargina</taxon>
        <taxon>Pararge</taxon>
    </lineage>
</organism>
<reference evidence="1" key="2">
    <citation type="submission" date="2013-05" db="EMBL/GenBank/DDBJ databases">
        <authorList>
            <person name="Carter J.-M."/>
            <person name="Baker S.C."/>
            <person name="Pink R."/>
            <person name="Carter D.R.F."/>
            <person name="Collins A."/>
            <person name="Tomlin J."/>
            <person name="Gibbs M."/>
            <person name="Breuker C.J."/>
        </authorList>
    </citation>
    <scope>NUCLEOTIDE SEQUENCE</scope>
    <source>
        <tissue evidence="1">Ovary</tissue>
    </source>
</reference>
<sequence>MLILHIFKLYQLAHGQQRPPQRLLPAQSIATSCFRHTSYSLVKKVVQTEHEAYGCCSLQKRISAGPWALSAPTLTALLQLQIGLLI</sequence>
<accession>S4P8C7</accession>
<proteinExistence type="predicted"/>
<dbReference type="EMBL" id="GAIX01009560">
    <property type="protein sequence ID" value="JAA83000.1"/>
    <property type="molecule type" value="Transcribed_RNA"/>
</dbReference>
<name>S4P8C7_9NEOP</name>
<evidence type="ECO:0000313" key="1">
    <source>
        <dbReference type="EMBL" id="JAA83000.1"/>
    </source>
</evidence>
<dbReference type="AlphaFoldDB" id="S4P8C7"/>
<reference evidence="1" key="1">
    <citation type="journal article" date="2013" name="BMC Genomics">
        <title>Unscrambling butterfly oogenesis.</title>
        <authorList>
            <person name="Carter J.M."/>
            <person name="Baker S.C."/>
            <person name="Pink R."/>
            <person name="Carter D.R."/>
            <person name="Collins A."/>
            <person name="Tomlin J."/>
            <person name="Gibbs M."/>
            <person name="Breuker C.J."/>
        </authorList>
    </citation>
    <scope>NUCLEOTIDE SEQUENCE</scope>
    <source>
        <tissue evidence="1">Ovary</tissue>
    </source>
</reference>